<keyword evidence="8" id="KW-0732">Signal</keyword>
<evidence type="ECO:0000313" key="11">
    <source>
        <dbReference type="WBParaSite" id="sdigi.contig301.g7237.t1"/>
    </source>
</evidence>
<dbReference type="AlphaFoldDB" id="A0A915PWA4"/>
<dbReference type="Gene3D" id="3.60.15.10">
    <property type="entry name" value="Ribonuclease Z/Hydroxyacylglutathione hydrolase-like"/>
    <property type="match status" value="1"/>
</dbReference>
<comment type="catalytic activity">
    <reaction evidence="5">
        <text>a ribonucleotidyl-ribonucleotide-RNA + H2O = a 3'-end ribonucleotide-RNA + a 5'-end 5'-phospho-ribonucleoside-RNA + H(+)</text>
        <dbReference type="Rhea" id="RHEA:68096"/>
        <dbReference type="Rhea" id="RHEA-COMP:15179"/>
        <dbReference type="Rhea" id="RHEA-COMP:17355"/>
        <dbReference type="Rhea" id="RHEA-COMP:17428"/>
        <dbReference type="ChEBI" id="CHEBI:15377"/>
        <dbReference type="ChEBI" id="CHEBI:15378"/>
        <dbReference type="ChEBI" id="CHEBI:74896"/>
        <dbReference type="ChEBI" id="CHEBI:138282"/>
        <dbReference type="ChEBI" id="CHEBI:173118"/>
    </reaction>
    <physiologicalReaction direction="left-to-right" evidence="5">
        <dbReference type="Rhea" id="RHEA:68097"/>
    </physiologicalReaction>
</comment>
<name>A0A915PWA4_9BILA</name>
<dbReference type="SUPFAM" id="SSF56281">
    <property type="entry name" value="Metallo-hydrolase/oxidoreductase"/>
    <property type="match status" value="1"/>
</dbReference>
<feature type="region of interest" description="Disordered" evidence="7">
    <location>
        <begin position="110"/>
        <end position="136"/>
    </location>
</feature>
<keyword evidence="10" id="KW-1185">Reference proteome</keyword>
<evidence type="ECO:0000256" key="7">
    <source>
        <dbReference type="SAM" id="MobiDB-lite"/>
    </source>
</evidence>
<sequence length="468" mass="52257">MFCLSAVFSLVIVRTVIPQKTNWLHDFARRGKGTVSKLPFEEIFIDQPGGHESEAFTVRNPSAEIEGQNEIVRIGGDFNMATGGGSRILPVSSDPSITNAMLGTFLSTTARSPTTTRTSPLRTTITGRHSPQSGTTAKKVQFNFKQLASFLQQMIDRRRKAKKNHTAKENDGIKRIEWLRNDSELGETIRSSFQENTFSVADLEPTELLYSHLNTQKPGNTYAISRRPEKEKAKSSSARNQRLAGTVSSSKGDINDNPMIYIIREGLITQNNENDYEFVSSITLITDGNKKLLVDTGLATDINGRTWMLERLSELSAPPPSISYVITTHGHPDHSGNTNDFPDALHYAGRFMHAGSHSNFSRILKNVVERLTENVYLLKTPGHASDDISVLIKNTSFFGTVIVSGDVFLRKEDMKYPTMWRPLATNEAEQEESRKRLLCLGDYIIPGHGPLFRVTSNMKQKLNCPSDY</sequence>
<dbReference type="GO" id="GO:0005829">
    <property type="term" value="C:cytosol"/>
    <property type="evidence" value="ECO:0007669"/>
    <property type="project" value="UniProtKB-SubCell"/>
</dbReference>
<evidence type="ECO:0000256" key="2">
    <source>
        <dbReference type="ARBA" id="ARBA00011738"/>
    </source>
</evidence>
<evidence type="ECO:0000313" key="10">
    <source>
        <dbReference type="Proteomes" id="UP000887581"/>
    </source>
</evidence>
<feature type="region of interest" description="Disordered" evidence="7">
    <location>
        <begin position="227"/>
        <end position="250"/>
    </location>
</feature>
<comment type="subunit">
    <text evidence="2">Homodimer.</text>
</comment>
<dbReference type="SMART" id="SM00849">
    <property type="entry name" value="Lactamase_B"/>
    <property type="match status" value="1"/>
</dbReference>
<reference evidence="11" key="1">
    <citation type="submission" date="2022-11" db="UniProtKB">
        <authorList>
            <consortium name="WormBaseParasite"/>
        </authorList>
    </citation>
    <scope>IDENTIFICATION</scope>
</reference>
<accession>A0A915PWA4</accession>
<evidence type="ECO:0000256" key="5">
    <source>
        <dbReference type="ARBA" id="ARBA00044690"/>
    </source>
</evidence>
<comment type="function">
    <text evidence="6">Endoribonuclease that catalyzes the hydrolysis of histone-coding pre-mRNA 3'-end. Involved in histone pre-mRNA processing during the S-phase of the cell cycle, which is required for entering/progressing through S-phase. Cleaves histone pre-mRNA at a major and a minor cleavage site after the 5'-ACCCA-3' and the 5'-ACCCACA-3' sequence, respectively, and located downstream of the stem-loop. May require the presence of the HDE element located at the histone pre-RNA 3'-end to avoid non-specific cleavage.</text>
</comment>
<feature type="compositionally biased region" description="Low complexity" evidence="7">
    <location>
        <begin position="110"/>
        <end position="126"/>
    </location>
</feature>
<evidence type="ECO:0000256" key="4">
    <source>
        <dbReference type="ARBA" id="ARBA00032988"/>
    </source>
</evidence>
<dbReference type="Pfam" id="PF00753">
    <property type="entry name" value="Lactamase_B"/>
    <property type="match status" value="1"/>
</dbReference>
<feature type="compositionally biased region" description="Polar residues" evidence="7">
    <location>
        <begin position="127"/>
        <end position="136"/>
    </location>
</feature>
<feature type="domain" description="Metallo-beta-lactamase" evidence="9">
    <location>
        <begin position="279"/>
        <end position="448"/>
    </location>
</feature>
<feature type="chain" id="PRO_5037057793" description="Metallo-beta-lactamase domain-containing protein 1" evidence="8">
    <location>
        <begin position="19"/>
        <end position="468"/>
    </location>
</feature>
<proteinExistence type="predicted"/>
<dbReference type="InterPro" id="IPR001279">
    <property type="entry name" value="Metallo-B-lactamas"/>
</dbReference>
<dbReference type="Proteomes" id="UP000887581">
    <property type="component" value="Unplaced"/>
</dbReference>
<evidence type="ECO:0000256" key="6">
    <source>
        <dbReference type="ARBA" id="ARBA00045869"/>
    </source>
</evidence>
<dbReference type="PANTHER" id="PTHR23200:SF48">
    <property type="entry name" value="METALLO-BETA-LACTAMASE DOMAIN-CONTAINING PROTEIN 1"/>
    <property type="match status" value="1"/>
</dbReference>
<dbReference type="PANTHER" id="PTHR23200">
    <property type="entry name" value="METALLO-BETA-LACTAMASE DOMAIN-CONTAINING PROTEIN 1"/>
    <property type="match status" value="1"/>
</dbReference>
<evidence type="ECO:0000256" key="8">
    <source>
        <dbReference type="SAM" id="SignalP"/>
    </source>
</evidence>
<comment type="subcellular location">
    <subcellularLocation>
        <location evidence="1">Cytoplasm</location>
        <location evidence="1">Cytosol</location>
    </subcellularLocation>
</comment>
<dbReference type="InterPro" id="IPR036866">
    <property type="entry name" value="RibonucZ/Hydroxyglut_hydro"/>
</dbReference>
<dbReference type="CDD" id="cd07711">
    <property type="entry name" value="MBLAC1-like_MBL-fold"/>
    <property type="match status" value="1"/>
</dbReference>
<organism evidence="10 11">
    <name type="scientific">Setaria digitata</name>
    <dbReference type="NCBI Taxonomy" id="48799"/>
    <lineage>
        <taxon>Eukaryota</taxon>
        <taxon>Metazoa</taxon>
        <taxon>Ecdysozoa</taxon>
        <taxon>Nematoda</taxon>
        <taxon>Chromadorea</taxon>
        <taxon>Rhabditida</taxon>
        <taxon>Spirurina</taxon>
        <taxon>Spiruromorpha</taxon>
        <taxon>Filarioidea</taxon>
        <taxon>Setariidae</taxon>
        <taxon>Setaria</taxon>
    </lineage>
</organism>
<evidence type="ECO:0000259" key="9">
    <source>
        <dbReference type="SMART" id="SM00849"/>
    </source>
</evidence>
<protein>
    <recommendedName>
        <fullName evidence="3">Metallo-beta-lactamase domain-containing protein 1</fullName>
    </recommendedName>
    <alternativeName>
        <fullName evidence="4">Endoribonuclease MBLAC1</fullName>
    </alternativeName>
</protein>
<evidence type="ECO:0000256" key="1">
    <source>
        <dbReference type="ARBA" id="ARBA00004514"/>
    </source>
</evidence>
<dbReference type="InterPro" id="IPR039344">
    <property type="entry name" value="MBLAC1"/>
</dbReference>
<evidence type="ECO:0000256" key="3">
    <source>
        <dbReference type="ARBA" id="ARBA00014856"/>
    </source>
</evidence>
<feature type="signal peptide" evidence="8">
    <location>
        <begin position="1"/>
        <end position="18"/>
    </location>
</feature>
<dbReference type="WBParaSite" id="sdigi.contig301.g7237.t1">
    <property type="protein sequence ID" value="sdigi.contig301.g7237.t1"/>
    <property type="gene ID" value="sdigi.contig301.g7237"/>
</dbReference>